<proteinExistence type="predicted"/>
<dbReference type="Pfam" id="PF05721">
    <property type="entry name" value="PhyH"/>
    <property type="match status" value="1"/>
</dbReference>
<evidence type="ECO:0008006" key="3">
    <source>
        <dbReference type="Google" id="ProtNLM"/>
    </source>
</evidence>
<evidence type="ECO:0000313" key="2">
    <source>
        <dbReference type="Proteomes" id="UP000199013"/>
    </source>
</evidence>
<reference evidence="2" key="1">
    <citation type="submission" date="2016-02" db="EMBL/GenBank/DDBJ databases">
        <authorList>
            <person name="Wibberg D."/>
        </authorList>
    </citation>
    <scope>NUCLEOTIDE SEQUENCE [LARGE SCALE GENOMIC DNA]</scope>
</reference>
<protein>
    <recommendedName>
        <fullName evidence="3">Phytanoyl-CoA dioxygenase</fullName>
    </recommendedName>
</protein>
<dbReference type="Gene3D" id="2.60.120.620">
    <property type="entry name" value="q2cbj1_9rhob like domain"/>
    <property type="match status" value="1"/>
</dbReference>
<dbReference type="Proteomes" id="UP000199013">
    <property type="component" value="Unassembled WGS sequence"/>
</dbReference>
<organism evidence="1 2">
    <name type="scientific">Candidatus Protofrankia californiensis</name>
    <dbReference type="NCBI Taxonomy" id="1839754"/>
    <lineage>
        <taxon>Bacteria</taxon>
        <taxon>Bacillati</taxon>
        <taxon>Actinomycetota</taxon>
        <taxon>Actinomycetes</taxon>
        <taxon>Frankiales</taxon>
        <taxon>Frankiaceae</taxon>
        <taxon>Protofrankia</taxon>
    </lineage>
</organism>
<name>A0A1C3NZK7_9ACTN</name>
<keyword evidence="2" id="KW-1185">Reference proteome</keyword>
<dbReference type="AlphaFoldDB" id="A0A1C3NZK7"/>
<gene>
    <name evidence="1" type="ORF">FDG2_3357</name>
</gene>
<dbReference type="PANTHER" id="PTHR20883:SF48">
    <property type="entry name" value="ECTOINE DIOXYGENASE"/>
    <property type="match status" value="1"/>
</dbReference>
<dbReference type="EMBL" id="FLUV01001406">
    <property type="protein sequence ID" value="SBW22955.1"/>
    <property type="molecule type" value="Genomic_DNA"/>
</dbReference>
<dbReference type="SUPFAM" id="SSF51197">
    <property type="entry name" value="Clavaminate synthase-like"/>
    <property type="match status" value="1"/>
</dbReference>
<dbReference type="GO" id="GO:0016706">
    <property type="term" value="F:2-oxoglutarate-dependent dioxygenase activity"/>
    <property type="evidence" value="ECO:0007669"/>
    <property type="project" value="UniProtKB-ARBA"/>
</dbReference>
<accession>A0A1C3NZK7</accession>
<dbReference type="GO" id="GO:0005506">
    <property type="term" value="F:iron ion binding"/>
    <property type="evidence" value="ECO:0007669"/>
    <property type="project" value="UniProtKB-ARBA"/>
</dbReference>
<dbReference type="InterPro" id="IPR008775">
    <property type="entry name" value="Phytyl_CoA_dOase-like"/>
</dbReference>
<evidence type="ECO:0000313" key="1">
    <source>
        <dbReference type="EMBL" id="SBW22955.1"/>
    </source>
</evidence>
<dbReference type="PANTHER" id="PTHR20883">
    <property type="entry name" value="PHYTANOYL-COA DIOXYGENASE DOMAIN CONTAINING 1"/>
    <property type="match status" value="1"/>
</dbReference>
<sequence>MLLAIDDISGYLDNGFITTSALTAEDVERVLADADRLQSEAAALEHSTGDFNLEAPDGGYRGQDGTETAYRGLLRKVSNTAAHSDAVLEISRRPALTDLALRLLGDVPCELAHSVLWFKPPKVGSPKPPHQDAPYLAGDATRYVTFWFALDPSTVDNGCLLVAPGSHLHGAVLHYGNEAQVSEERWRNESPTAMALPPGGAIAFHPYLLHSSGPNHSDRSRRALTLRYVKSEPA</sequence>